<dbReference type="AlphaFoldDB" id="A0AAN8JR11"/>
<dbReference type="PANTHER" id="PTHR10414:SF71">
    <property type="entry name" value="FI05338P"/>
    <property type="match status" value="1"/>
</dbReference>
<dbReference type="Proteomes" id="UP001347796">
    <property type="component" value="Unassembled WGS sequence"/>
</dbReference>
<keyword evidence="6" id="KW-1133">Transmembrane helix</keyword>
<feature type="transmembrane region" description="Helical" evidence="6">
    <location>
        <begin position="349"/>
        <end position="370"/>
    </location>
</feature>
<dbReference type="InterPro" id="IPR048254">
    <property type="entry name" value="CDP_ALCOHOL_P_TRANSF_CS"/>
</dbReference>
<comment type="similarity">
    <text evidence="2 5">Belongs to the CDP-alcohol phosphatidyltransferase class-I family.</text>
</comment>
<dbReference type="PANTHER" id="PTHR10414">
    <property type="entry name" value="ETHANOLAMINEPHOSPHOTRANSFERASE"/>
    <property type="match status" value="1"/>
</dbReference>
<evidence type="ECO:0000256" key="4">
    <source>
        <dbReference type="ARBA" id="ARBA00023136"/>
    </source>
</evidence>
<feature type="transmembrane region" description="Helical" evidence="6">
    <location>
        <begin position="52"/>
        <end position="71"/>
    </location>
</feature>
<name>A0AAN8JR11_PATCE</name>
<dbReference type="FunFam" id="1.20.120.1760:FF:000016">
    <property type="entry name" value="ethanolaminephosphotransferase 1"/>
    <property type="match status" value="1"/>
</dbReference>
<feature type="transmembrane region" description="Helical" evidence="6">
    <location>
        <begin position="325"/>
        <end position="343"/>
    </location>
</feature>
<evidence type="ECO:0000313" key="7">
    <source>
        <dbReference type="EMBL" id="KAK6179584.1"/>
    </source>
</evidence>
<proteinExistence type="inferred from homology"/>
<dbReference type="InterPro" id="IPR000462">
    <property type="entry name" value="CDP-OH_P_trans"/>
</dbReference>
<evidence type="ECO:0000256" key="3">
    <source>
        <dbReference type="ARBA" id="ARBA00022679"/>
    </source>
</evidence>
<comment type="subcellular location">
    <subcellularLocation>
        <location evidence="1">Membrane</location>
    </subcellularLocation>
</comment>
<organism evidence="7 8">
    <name type="scientific">Patella caerulea</name>
    <name type="common">Rayed Mediterranean limpet</name>
    <dbReference type="NCBI Taxonomy" id="87958"/>
    <lineage>
        <taxon>Eukaryota</taxon>
        <taxon>Metazoa</taxon>
        <taxon>Spiralia</taxon>
        <taxon>Lophotrochozoa</taxon>
        <taxon>Mollusca</taxon>
        <taxon>Gastropoda</taxon>
        <taxon>Patellogastropoda</taxon>
        <taxon>Patelloidea</taxon>
        <taxon>Patellidae</taxon>
        <taxon>Patella</taxon>
    </lineage>
</organism>
<dbReference type="EMBL" id="JAZGQO010000008">
    <property type="protein sequence ID" value="KAK6179584.1"/>
    <property type="molecule type" value="Genomic_DNA"/>
</dbReference>
<dbReference type="GO" id="GO:0005789">
    <property type="term" value="C:endoplasmic reticulum membrane"/>
    <property type="evidence" value="ECO:0007669"/>
    <property type="project" value="TreeGrafter"/>
</dbReference>
<gene>
    <name evidence="7" type="ORF">SNE40_011908</name>
</gene>
<feature type="transmembrane region" description="Helical" evidence="6">
    <location>
        <begin position="187"/>
        <end position="208"/>
    </location>
</feature>
<dbReference type="GO" id="GO:0004307">
    <property type="term" value="F:ethanolaminephosphotransferase activity"/>
    <property type="evidence" value="ECO:0007669"/>
    <property type="project" value="TreeGrafter"/>
</dbReference>
<protein>
    <recommendedName>
        <fullName evidence="9">Ethanolaminephosphotransferase</fullName>
    </recommendedName>
</protein>
<accession>A0AAN8JR11</accession>
<keyword evidence="8" id="KW-1185">Reference proteome</keyword>
<evidence type="ECO:0000256" key="2">
    <source>
        <dbReference type="ARBA" id="ARBA00010441"/>
    </source>
</evidence>
<sequence length="389" mass="44945">MAALVYLPQNVLAGFDHYKYSSVDTSPVSNYITHPFWNWVVQFVPLWVAPNVLTLTGFIFLLVNFAIMTYYDVDFYSSSLDHPVPPLAPRWVWLVGAINNFLAHTLDGIDGKQARRTQSSSPLGELFDHGLDSWASVMLPVALYSIFGRGEFGASVLRVYFIILGVQFCFLLSHWEKYNTGVLFLPWGYDISQLGMTALYLITFVYGIEFWKFNLPYIDLTAGDLFEIVVHLGFFVLTFPITFWNIYKAYKDKTGKMRSFTEAVRPLVSTVMLFILLLLWIRFSSYDILEKHPRLFYWTTGTAFSNIACRLIVAQMSNTRCELINNRVIILAVIVCVVYIFPLGTKELYLLWFYCLYTTITHVIYGIFVVKEMCDHFRINAFTIPKKKQ</sequence>
<keyword evidence="6" id="KW-0812">Transmembrane</keyword>
<evidence type="ECO:0000313" key="8">
    <source>
        <dbReference type="Proteomes" id="UP001347796"/>
    </source>
</evidence>
<feature type="transmembrane region" description="Helical" evidence="6">
    <location>
        <begin position="228"/>
        <end position="247"/>
    </location>
</feature>
<feature type="transmembrane region" description="Helical" evidence="6">
    <location>
        <begin position="267"/>
        <end position="283"/>
    </location>
</feature>
<dbReference type="PIRSF" id="PIRSF015665">
    <property type="entry name" value="CHOPT"/>
    <property type="match status" value="1"/>
</dbReference>
<evidence type="ECO:0008006" key="9">
    <source>
        <dbReference type="Google" id="ProtNLM"/>
    </source>
</evidence>
<comment type="caution">
    <text evidence="7">The sequence shown here is derived from an EMBL/GenBank/DDBJ whole genome shotgun (WGS) entry which is preliminary data.</text>
</comment>
<evidence type="ECO:0000256" key="1">
    <source>
        <dbReference type="ARBA" id="ARBA00004370"/>
    </source>
</evidence>
<keyword evidence="3 5" id="KW-0808">Transferase</keyword>
<dbReference type="Gene3D" id="1.20.120.1760">
    <property type="match status" value="1"/>
</dbReference>
<dbReference type="InterPro" id="IPR043130">
    <property type="entry name" value="CDP-OH_PTrfase_TM_dom"/>
</dbReference>
<feature type="transmembrane region" description="Helical" evidence="6">
    <location>
        <begin position="159"/>
        <end position="175"/>
    </location>
</feature>
<dbReference type="Pfam" id="PF01066">
    <property type="entry name" value="CDP-OH_P_transf"/>
    <property type="match status" value="1"/>
</dbReference>
<evidence type="ECO:0000256" key="5">
    <source>
        <dbReference type="RuleBase" id="RU003750"/>
    </source>
</evidence>
<keyword evidence="4 6" id="KW-0472">Membrane</keyword>
<dbReference type="GO" id="GO:0005794">
    <property type="term" value="C:Golgi apparatus"/>
    <property type="evidence" value="ECO:0007669"/>
    <property type="project" value="TreeGrafter"/>
</dbReference>
<dbReference type="GO" id="GO:0006646">
    <property type="term" value="P:phosphatidylethanolamine biosynthetic process"/>
    <property type="evidence" value="ECO:0007669"/>
    <property type="project" value="TreeGrafter"/>
</dbReference>
<dbReference type="PROSITE" id="PS00379">
    <property type="entry name" value="CDP_ALCOHOL_P_TRANSF"/>
    <property type="match status" value="1"/>
</dbReference>
<reference evidence="7 8" key="1">
    <citation type="submission" date="2024-01" db="EMBL/GenBank/DDBJ databases">
        <title>The genome of the rayed Mediterranean limpet Patella caerulea (Linnaeus, 1758).</title>
        <authorList>
            <person name="Anh-Thu Weber A."/>
            <person name="Halstead-Nussloch G."/>
        </authorList>
    </citation>
    <scope>NUCLEOTIDE SEQUENCE [LARGE SCALE GENOMIC DNA]</scope>
    <source>
        <strain evidence="7">AATW-2023a</strain>
        <tissue evidence="7">Whole specimen</tissue>
    </source>
</reference>
<evidence type="ECO:0000256" key="6">
    <source>
        <dbReference type="SAM" id="Phobius"/>
    </source>
</evidence>
<dbReference type="InterPro" id="IPR014472">
    <property type="entry name" value="CHOPT"/>
</dbReference>
<feature type="transmembrane region" description="Helical" evidence="6">
    <location>
        <begin position="295"/>
        <end position="313"/>
    </location>
</feature>